<evidence type="ECO:0000313" key="2">
    <source>
        <dbReference type="EMBL" id="MBT9290438.1"/>
    </source>
</evidence>
<dbReference type="RefSeq" id="WP_261969041.1">
    <property type="nucleotide sequence ID" value="NZ_JAHHZF010000006.1"/>
</dbReference>
<comment type="subcellular location">
    <subcellularLocation>
        <location evidence="1">Cell membrane</location>
        <topology evidence="1">Peripheral membrane protein</topology>
        <orientation evidence="1">Cytoplasmic side</orientation>
    </subcellularLocation>
</comment>
<dbReference type="SMART" id="SM01234">
    <property type="entry name" value="Haemolytic"/>
    <property type="match status" value="1"/>
</dbReference>
<sequence length="111" mass="12795">MCRHCQGEGPIRRGPHVLLARGLIRLYRYTFSAFMGRTCRYLPTCSDYTEEAIARHGLWAGGWIGLARILRCAPWGSSGIDPVPAELPPQACWYMPWRYGRWTGRHIVDRF</sequence>
<proteinExistence type="inferred from homology"/>
<keyword evidence="1" id="KW-0472">Membrane</keyword>
<dbReference type="EMBL" id="JAHHZF010000006">
    <property type="protein sequence ID" value="MBT9290438.1"/>
    <property type="molecule type" value="Genomic_DNA"/>
</dbReference>
<organism evidence="2 3">
    <name type="scientific">Prosthecodimorpha staleyi</name>
    <dbReference type="NCBI Taxonomy" id="2840188"/>
    <lineage>
        <taxon>Bacteria</taxon>
        <taxon>Pseudomonadati</taxon>
        <taxon>Pseudomonadota</taxon>
        <taxon>Alphaproteobacteria</taxon>
        <taxon>Hyphomicrobiales</taxon>
        <taxon>Ancalomicrobiaceae</taxon>
        <taxon>Prosthecodimorpha</taxon>
    </lineage>
</organism>
<keyword evidence="1" id="KW-1003">Cell membrane</keyword>
<protein>
    <recommendedName>
        <fullName evidence="1">Putative membrane protein insertion efficiency factor</fullName>
    </recommendedName>
</protein>
<evidence type="ECO:0000313" key="3">
    <source>
        <dbReference type="Proteomes" id="UP000766595"/>
    </source>
</evidence>
<accession>A0A947D4Z5</accession>
<dbReference type="HAMAP" id="MF_00386">
    <property type="entry name" value="UPF0161_YidD"/>
    <property type="match status" value="1"/>
</dbReference>
<dbReference type="GO" id="GO:0005886">
    <property type="term" value="C:plasma membrane"/>
    <property type="evidence" value="ECO:0007669"/>
    <property type="project" value="UniProtKB-SubCell"/>
</dbReference>
<keyword evidence="3" id="KW-1185">Reference proteome</keyword>
<dbReference type="Pfam" id="PF01809">
    <property type="entry name" value="YidD"/>
    <property type="match status" value="1"/>
</dbReference>
<dbReference type="AlphaFoldDB" id="A0A947D4Z5"/>
<reference evidence="2 3" key="1">
    <citation type="submission" date="2021-06" db="EMBL/GenBank/DDBJ databases">
        <authorList>
            <person name="Grouzdev D.S."/>
            <person name="Koziaeva V."/>
        </authorList>
    </citation>
    <scope>NUCLEOTIDE SEQUENCE [LARGE SCALE GENOMIC DNA]</scope>
    <source>
        <strain evidence="2 3">22</strain>
    </source>
</reference>
<evidence type="ECO:0000256" key="1">
    <source>
        <dbReference type="HAMAP-Rule" id="MF_00386"/>
    </source>
</evidence>
<gene>
    <name evidence="2" type="primary">yidD</name>
    <name evidence="2" type="ORF">KL771_13290</name>
</gene>
<name>A0A947D4Z5_9HYPH</name>
<dbReference type="InterPro" id="IPR002696">
    <property type="entry name" value="Membr_insert_effic_factor_YidD"/>
</dbReference>
<dbReference type="Proteomes" id="UP000766595">
    <property type="component" value="Unassembled WGS sequence"/>
</dbReference>
<dbReference type="PANTHER" id="PTHR33383">
    <property type="entry name" value="MEMBRANE PROTEIN INSERTION EFFICIENCY FACTOR-RELATED"/>
    <property type="match status" value="1"/>
</dbReference>
<comment type="function">
    <text evidence="1">Could be involved in insertion of integral membrane proteins into the membrane.</text>
</comment>
<dbReference type="NCBIfam" id="TIGR00278">
    <property type="entry name" value="membrane protein insertion efficiency factor YidD"/>
    <property type="match status" value="1"/>
</dbReference>
<dbReference type="PANTHER" id="PTHR33383:SF1">
    <property type="entry name" value="MEMBRANE PROTEIN INSERTION EFFICIENCY FACTOR-RELATED"/>
    <property type="match status" value="1"/>
</dbReference>
<comment type="similarity">
    <text evidence="1">Belongs to the UPF0161 family.</text>
</comment>
<comment type="caution">
    <text evidence="2">The sequence shown here is derived from an EMBL/GenBank/DDBJ whole genome shotgun (WGS) entry which is preliminary data.</text>
</comment>